<gene>
    <name evidence="1" type="ORF">FGADI_10634</name>
</gene>
<accession>A0A8H4WQJ8</accession>
<organism evidence="1 2">
    <name type="scientific">Fusarium gaditjirri</name>
    <dbReference type="NCBI Taxonomy" id="282569"/>
    <lineage>
        <taxon>Eukaryota</taxon>
        <taxon>Fungi</taxon>
        <taxon>Dikarya</taxon>
        <taxon>Ascomycota</taxon>
        <taxon>Pezizomycotina</taxon>
        <taxon>Sordariomycetes</taxon>
        <taxon>Hypocreomycetidae</taxon>
        <taxon>Hypocreales</taxon>
        <taxon>Nectriaceae</taxon>
        <taxon>Fusarium</taxon>
        <taxon>Fusarium nisikadoi species complex</taxon>
    </lineage>
</organism>
<dbReference type="AlphaFoldDB" id="A0A8H4WQJ8"/>
<comment type="caution">
    <text evidence="1">The sequence shown here is derived from an EMBL/GenBank/DDBJ whole genome shotgun (WGS) entry which is preliminary data.</text>
</comment>
<protein>
    <submittedName>
        <fullName evidence="1">Uncharacterized protein</fullName>
    </submittedName>
</protein>
<name>A0A8H4WQJ8_9HYPO</name>
<dbReference type="OrthoDB" id="5089317at2759"/>
<evidence type="ECO:0000313" key="1">
    <source>
        <dbReference type="EMBL" id="KAF4947178.1"/>
    </source>
</evidence>
<proteinExistence type="predicted"/>
<dbReference type="Proteomes" id="UP000604273">
    <property type="component" value="Unassembled WGS sequence"/>
</dbReference>
<dbReference type="EMBL" id="JABFAI010000294">
    <property type="protein sequence ID" value="KAF4947178.1"/>
    <property type="molecule type" value="Genomic_DNA"/>
</dbReference>
<reference evidence="1" key="2">
    <citation type="submission" date="2020-05" db="EMBL/GenBank/DDBJ databases">
        <authorList>
            <person name="Kim H.-S."/>
            <person name="Proctor R.H."/>
            <person name="Brown D.W."/>
        </authorList>
    </citation>
    <scope>NUCLEOTIDE SEQUENCE</scope>
    <source>
        <strain evidence="1">NRRL 45417</strain>
    </source>
</reference>
<reference evidence="1" key="1">
    <citation type="journal article" date="2020" name="BMC Genomics">
        <title>Correction to: Identification and distribution of gene clusters required for synthesis of sphingolipid metabolism inhibitors in diverse species of the filamentous fungus Fusarium.</title>
        <authorList>
            <person name="Kim H.S."/>
            <person name="Lohmar J.M."/>
            <person name="Busman M."/>
            <person name="Brown D.W."/>
            <person name="Naumann T.A."/>
            <person name="Divon H.H."/>
            <person name="Lysoe E."/>
            <person name="Uhlig S."/>
            <person name="Proctor R.H."/>
        </authorList>
    </citation>
    <scope>NUCLEOTIDE SEQUENCE</scope>
    <source>
        <strain evidence="1">NRRL 45417</strain>
    </source>
</reference>
<sequence>MSSGVRFTSLPEPSEVGQIWQDLETLIVDLKSRLKCREREYCELVLDVVDKLESGMHGEERHAELCKLRESWKHIQTIEHNLLFYLRQQRKLAESSLSRVAEQLGSLNVDSMARAIQASEMSKVIYERPLEPMFETITESPLEYTSETWK</sequence>
<evidence type="ECO:0000313" key="2">
    <source>
        <dbReference type="Proteomes" id="UP000604273"/>
    </source>
</evidence>
<keyword evidence="2" id="KW-1185">Reference proteome</keyword>